<feature type="binding site" evidence="3">
    <location>
        <position position="206"/>
    </location>
    <ligand>
        <name>Zn(2+)</name>
        <dbReference type="ChEBI" id="CHEBI:29105"/>
        <label>1</label>
        <note>catalytic</note>
    </ligand>
</feature>
<keyword evidence="3" id="KW-0479">Metal-binding</keyword>
<dbReference type="InterPro" id="IPR013785">
    <property type="entry name" value="Aldolase_TIM"/>
</dbReference>
<reference evidence="4 5" key="1">
    <citation type="submission" date="2018-05" db="EMBL/GenBank/DDBJ databases">
        <title>Genomic Encyclopedia of Type Strains, Phase IV (KMG-IV): sequencing the most valuable type-strain genomes for metagenomic binning, comparative biology and taxonomic classification.</title>
        <authorList>
            <person name="Goeker M."/>
        </authorList>
    </citation>
    <scope>NUCLEOTIDE SEQUENCE [LARGE SCALE GENOMIC DNA]</scope>
    <source>
        <strain evidence="4 5">DSM 24906</strain>
    </source>
</reference>
<dbReference type="GO" id="GO:0005975">
    <property type="term" value="P:carbohydrate metabolic process"/>
    <property type="evidence" value="ECO:0007669"/>
    <property type="project" value="InterPro"/>
</dbReference>
<dbReference type="GO" id="GO:0008270">
    <property type="term" value="F:zinc ion binding"/>
    <property type="evidence" value="ECO:0007669"/>
    <property type="project" value="InterPro"/>
</dbReference>
<dbReference type="GO" id="GO:0016832">
    <property type="term" value="F:aldehyde-lyase activity"/>
    <property type="evidence" value="ECO:0007669"/>
    <property type="project" value="InterPro"/>
</dbReference>
<dbReference type="Proteomes" id="UP000245921">
    <property type="component" value="Unassembled WGS sequence"/>
</dbReference>
<dbReference type="NCBIfam" id="NF006626">
    <property type="entry name" value="PRK09195.1"/>
    <property type="match status" value="1"/>
</dbReference>
<dbReference type="PROSITE" id="PS00806">
    <property type="entry name" value="ALDOLASE_CLASS_II_2"/>
    <property type="match status" value="1"/>
</dbReference>
<evidence type="ECO:0000256" key="1">
    <source>
        <dbReference type="PIRSR" id="PIRSR001359-1"/>
    </source>
</evidence>
<keyword evidence="3" id="KW-0862">Zinc</keyword>
<sequence length="282" mass="31675">MISSKEVLEKARNENYAVPAFNIHNLENFQVVVESSAELRSPVIIAATPGTVKYAGAEFLIKMAEASIQKYKIPIILHLDHFVDKEEIKSLIRLGFGSVMIDASMEEYEKNIIISHEVSDYAHNFNATVEAELGKLGGREEHIEVKDDEVFLTNPDYVCDFINRTNIDSLAVAIGTAHGLYKNKPKLDFERLKTINKKVNIPLVLHGASDLPDDDVIKCIEYGINKVNIATELKVPFSKAVRKYLVDHPDESDPRNYMTPGKEAMRDIVIKKIKLCGSEGKF</sequence>
<feature type="binding site" evidence="3">
    <location>
        <position position="178"/>
    </location>
    <ligand>
        <name>Zn(2+)</name>
        <dbReference type="ChEBI" id="CHEBI:29105"/>
        <label>1</label>
        <note>catalytic</note>
    </ligand>
</feature>
<evidence type="ECO:0000313" key="5">
    <source>
        <dbReference type="Proteomes" id="UP000245921"/>
    </source>
</evidence>
<name>A0AA45HIS9_9BACT</name>
<dbReference type="PANTHER" id="PTHR30304:SF0">
    <property type="entry name" value="D-TAGATOSE-1,6-BISPHOSPHATE ALDOLASE SUBUNIT GATY-RELATED"/>
    <property type="match status" value="1"/>
</dbReference>
<evidence type="ECO:0000256" key="2">
    <source>
        <dbReference type="PIRSR" id="PIRSR001359-2"/>
    </source>
</evidence>
<dbReference type="Pfam" id="PF01116">
    <property type="entry name" value="F_bP_aldolase"/>
    <property type="match status" value="1"/>
</dbReference>
<dbReference type="NCBIfam" id="TIGR00167">
    <property type="entry name" value="cbbA"/>
    <property type="match status" value="1"/>
</dbReference>
<dbReference type="AlphaFoldDB" id="A0AA45HIS9"/>
<dbReference type="PANTHER" id="PTHR30304">
    <property type="entry name" value="D-TAGATOSE-1,6-BISPHOSPHATE ALDOLASE"/>
    <property type="match status" value="1"/>
</dbReference>
<dbReference type="SUPFAM" id="SSF51569">
    <property type="entry name" value="Aldolase"/>
    <property type="match status" value="1"/>
</dbReference>
<evidence type="ECO:0000256" key="3">
    <source>
        <dbReference type="PIRSR" id="PIRSR001359-3"/>
    </source>
</evidence>
<dbReference type="InterPro" id="IPR000771">
    <property type="entry name" value="FBA_II"/>
</dbReference>
<feature type="binding site" evidence="3">
    <location>
        <position position="132"/>
    </location>
    <ligand>
        <name>Zn(2+)</name>
        <dbReference type="ChEBI" id="CHEBI:29105"/>
        <label>2</label>
    </ligand>
</feature>
<proteinExistence type="predicted"/>
<feature type="binding site" evidence="2">
    <location>
        <position position="179"/>
    </location>
    <ligand>
        <name>dihydroxyacetone phosphate</name>
        <dbReference type="ChEBI" id="CHEBI:57642"/>
    </ligand>
</feature>
<comment type="cofactor">
    <cofactor evidence="3">
        <name>Zn(2+)</name>
        <dbReference type="ChEBI" id="CHEBI:29105"/>
    </cofactor>
    <text evidence="3">Binds 2 Zn(2+) ions per subunit. One is catalytic and the other provides a structural contribution.</text>
</comment>
<accession>A0AA45HIS9</accession>
<comment type="caution">
    <text evidence="4">The sequence shown here is derived from an EMBL/GenBank/DDBJ whole genome shotgun (WGS) entry which is preliminary data.</text>
</comment>
<evidence type="ECO:0000313" key="4">
    <source>
        <dbReference type="EMBL" id="PWJ93256.1"/>
    </source>
</evidence>
<dbReference type="CDD" id="cd00947">
    <property type="entry name" value="TBP_aldolase_IIB"/>
    <property type="match status" value="1"/>
</dbReference>
<gene>
    <name evidence="4" type="ORF">C7380_10885</name>
</gene>
<organism evidence="4 5">
    <name type="scientific">Oceanotoga teriensis</name>
    <dbReference type="NCBI Taxonomy" id="515440"/>
    <lineage>
        <taxon>Bacteria</taxon>
        <taxon>Thermotogati</taxon>
        <taxon>Thermotogota</taxon>
        <taxon>Thermotogae</taxon>
        <taxon>Petrotogales</taxon>
        <taxon>Petrotogaceae</taxon>
        <taxon>Oceanotoga</taxon>
    </lineage>
</organism>
<dbReference type="NCBIfam" id="NF009374">
    <property type="entry name" value="PRK12737.1"/>
    <property type="match status" value="1"/>
</dbReference>
<feature type="binding site" evidence="2">
    <location>
        <begin position="228"/>
        <end position="231"/>
    </location>
    <ligand>
        <name>dihydroxyacetone phosphate</name>
        <dbReference type="ChEBI" id="CHEBI:57642"/>
    </ligand>
</feature>
<feature type="binding site" evidence="2">
    <location>
        <begin position="207"/>
        <end position="209"/>
    </location>
    <ligand>
        <name>dihydroxyacetone phosphate</name>
        <dbReference type="ChEBI" id="CHEBI:57642"/>
    </ligand>
</feature>
<feature type="binding site" evidence="3">
    <location>
        <position position="102"/>
    </location>
    <ligand>
        <name>Zn(2+)</name>
        <dbReference type="ChEBI" id="CHEBI:29105"/>
        <label>2</label>
    </ligand>
</feature>
<dbReference type="PIRSF" id="PIRSF001359">
    <property type="entry name" value="F_bP_aldolase_II"/>
    <property type="match status" value="1"/>
</dbReference>
<dbReference type="RefSeq" id="WP_109604783.1">
    <property type="nucleotide sequence ID" value="NZ_QGGI01000008.1"/>
</dbReference>
<dbReference type="Gene3D" id="3.20.20.70">
    <property type="entry name" value="Aldolase class I"/>
    <property type="match status" value="1"/>
</dbReference>
<keyword evidence="5" id="KW-1185">Reference proteome</keyword>
<dbReference type="InterPro" id="IPR050246">
    <property type="entry name" value="Class_II_FBP_aldolase"/>
</dbReference>
<dbReference type="EMBL" id="QGGI01000008">
    <property type="protein sequence ID" value="PWJ93256.1"/>
    <property type="molecule type" value="Genomic_DNA"/>
</dbReference>
<protein>
    <submittedName>
        <fullName evidence="4">Tagatose-bisphosphate aldolase catalytic subunit</fullName>
    </submittedName>
</protein>
<feature type="binding site" evidence="3">
    <location>
        <position position="81"/>
    </location>
    <ligand>
        <name>Zn(2+)</name>
        <dbReference type="ChEBI" id="CHEBI:29105"/>
        <label>1</label>
        <note>catalytic</note>
    </ligand>
</feature>
<feature type="active site" description="Proton donor" evidence="1">
    <location>
        <position position="80"/>
    </location>
</feature>